<dbReference type="eggNOG" id="ENOG502S3CX">
    <property type="taxonomic scope" value="Eukaryota"/>
</dbReference>
<evidence type="ECO:0000313" key="4">
    <source>
        <dbReference type="EnsemblMetazoa" id="RPRC010098-PA"/>
    </source>
</evidence>
<keyword evidence="1" id="KW-0732">Signal</keyword>
<accession>T1I1C8</accession>
<evidence type="ECO:0000313" key="5">
    <source>
        <dbReference type="Proteomes" id="UP000015103"/>
    </source>
</evidence>
<name>T1I1C8_RHOPR</name>
<dbReference type="InterPro" id="IPR010562">
    <property type="entry name" value="Haemolymph_juvenile_hormone-bd"/>
</dbReference>
<comment type="similarity">
    <text evidence="3">Belongs to the TO family.</text>
</comment>
<dbReference type="FunFam" id="3.15.10.30:FF:000001">
    <property type="entry name" value="Takeout-like protein 1"/>
    <property type="match status" value="1"/>
</dbReference>
<evidence type="ECO:0000256" key="1">
    <source>
        <dbReference type="ARBA" id="ARBA00022729"/>
    </source>
</evidence>
<dbReference type="InterPro" id="IPR038606">
    <property type="entry name" value="To_sf"/>
</dbReference>
<keyword evidence="2" id="KW-0090">Biological rhythms</keyword>
<dbReference type="SMART" id="SM00700">
    <property type="entry name" value="JHBP"/>
    <property type="match status" value="1"/>
</dbReference>
<dbReference type="OMA" id="NANWREI"/>
<dbReference type="RefSeq" id="XP_073995471.1">
    <property type="nucleotide sequence ID" value="XM_074139370.1"/>
</dbReference>
<evidence type="ECO:0000256" key="2">
    <source>
        <dbReference type="ARBA" id="ARBA00023108"/>
    </source>
</evidence>
<organism evidence="4 5">
    <name type="scientific">Rhodnius prolixus</name>
    <name type="common">Triatomid bug</name>
    <dbReference type="NCBI Taxonomy" id="13249"/>
    <lineage>
        <taxon>Eukaryota</taxon>
        <taxon>Metazoa</taxon>
        <taxon>Ecdysozoa</taxon>
        <taxon>Arthropoda</taxon>
        <taxon>Hexapoda</taxon>
        <taxon>Insecta</taxon>
        <taxon>Pterygota</taxon>
        <taxon>Neoptera</taxon>
        <taxon>Paraneoptera</taxon>
        <taxon>Hemiptera</taxon>
        <taxon>Heteroptera</taxon>
        <taxon>Panheteroptera</taxon>
        <taxon>Cimicomorpha</taxon>
        <taxon>Reduviidae</taxon>
        <taxon>Triatominae</taxon>
        <taxon>Rhodnius</taxon>
    </lineage>
</organism>
<dbReference type="Gene3D" id="3.15.10.30">
    <property type="entry name" value="Haemolymph juvenile hormone binding protein"/>
    <property type="match status" value="1"/>
</dbReference>
<dbReference type="PANTHER" id="PTHR11008:SF40">
    <property type="entry name" value="PROTEIN TAKEOUT"/>
    <property type="match status" value="1"/>
</dbReference>
<dbReference type="FunCoup" id="T1I1C8">
    <property type="interactions" value="10"/>
</dbReference>
<dbReference type="PANTHER" id="PTHR11008">
    <property type="entry name" value="PROTEIN TAKEOUT-LIKE PROTEIN"/>
    <property type="match status" value="1"/>
</dbReference>
<dbReference type="EMBL" id="ACPB03008063">
    <property type="status" value="NOT_ANNOTATED_CDS"/>
    <property type="molecule type" value="Genomic_DNA"/>
</dbReference>
<sequence length="244" mass="27492">MLKPLVLTFLLIYMAQAAKLPKNWKKCKRNDPKLDDCLRVAVTFAARDLKDGNANLGILPLDPLRIDQLVIDQGQGPVSVKMVFSNFSISGHRNVEVLSVKNDWKDVYLKAIVPKMTLRGKYKMDGKVLTLPIRGEGNCSLDAEDFTSSLHLVLRNNTKNGKHYFAVEKFDVLKLDAEKGHVHFDNLFNGDKSLGDAMNRFLNANWREILTEITPALSKSFGLAYMRISNRILSKVPGDELFLS</sequence>
<dbReference type="GO" id="GO:0007623">
    <property type="term" value="P:circadian rhythm"/>
    <property type="evidence" value="ECO:0007669"/>
    <property type="project" value="UniProtKB-ARBA"/>
</dbReference>
<dbReference type="VEuPathDB" id="VectorBase:RPRC010098"/>
<dbReference type="InParanoid" id="T1I1C8"/>
<dbReference type="HOGENOM" id="CLU_069908_0_0_1"/>
<dbReference type="EnsemblMetazoa" id="RPRC010098-RA">
    <property type="protein sequence ID" value="RPRC010098-PA"/>
    <property type="gene ID" value="RPRC010098"/>
</dbReference>
<dbReference type="GO" id="GO:0005615">
    <property type="term" value="C:extracellular space"/>
    <property type="evidence" value="ECO:0007669"/>
    <property type="project" value="TreeGrafter"/>
</dbReference>
<proteinExistence type="inferred from homology"/>
<dbReference type="STRING" id="13249.T1I1C8"/>
<dbReference type="GeneID" id="141459839"/>
<keyword evidence="5" id="KW-1185">Reference proteome</keyword>
<reference evidence="4" key="1">
    <citation type="submission" date="2015-05" db="UniProtKB">
        <authorList>
            <consortium name="EnsemblMetazoa"/>
        </authorList>
    </citation>
    <scope>IDENTIFICATION</scope>
</reference>
<dbReference type="Pfam" id="PF06585">
    <property type="entry name" value="JHBP"/>
    <property type="match status" value="1"/>
</dbReference>
<protein>
    <submittedName>
        <fullName evidence="4">Uncharacterized protein</fullName>
    </submittedName>
</protein>
<evidence type="ECO:0000256" key="3">
    <source>
        <dbReference type="ARBA" id="ARBA00060902"/>
    </source>
</evidence>
<dbReference type="Proteomes" id="UP000015103">
    <property type="component" value="Unassembled WGS sequence"/>
</dbReference>
<dbReference type="AlphaFoldDB" id="T1I1C8"/>